<feature type="transmembrane region" description="Helical" evidence="1">
    <location>
        <begin position="16"/>
        <end position="36"/>
    </location>
</feature>
<dbReference type="Proteomes" id="UP001595901">
    <property type="component" value="Unassembled WGS sequence"/>
</dbReference>
<evidence type="ECO:0000313" key="2">
    <source>
        <dbReference type="EMBL" id="MFC3931632.1"/>
    </source>
</evidence>
<feature type="transmembrane region" description="Helical" evidence="1">
    <location>
        <begin position="69"/>
        <end position="90"/>
    </location>
</feature>
<evidence type="ECO:0000313" key="3">
    <source>
        <dbReference type="Proteomes" id="UP001595901"/>
    </source>
</evidence>
<keyword evidence="3" id="KW-1185">Reference proteome</keyword>
<keyword evidence="1" id="KW-0812">Transmembrane</keyword>
<name>A0ABV8D014_9STRE</name>
<evidence type="ECO:0000256" key="1">
    <source>
        <dbReference type="SAM" id="Phobius"/>
    </source>
</evidence>
<evidence type="ECO:0008006" key="4">
    <source>
        <dbReference type="Google" id="ProtNLM"/>
    </source>
</evidence>
<reference evidence="3" key="1">
    <citation type="journal article" date="2019" name="Int. J. Syst. Evol. Microbiol.">
        <title>The Global Catalogue of Microorganisms (GCM) 10K type strain sequencing project: providing services to taxonomists for standard genome sequencing and annotation.</title>
        <authorList>
            <consortium name="The Broad Institute Genomics Platform"/>
            <consortium name="The Broad Institute Genome Sequencing Center for Infectious Disease"/>
            <person name="Wu L."/>
            <person name="Ma J."/>
        </authorList>
    </citation>
    <scope>NUCLEOTIDE SEQUENCE [LARGE SCALE GENOMIC DNA]</scope>
    <source>
        <strain evidence="3">CCUG 58728</strain>
    </source>
</reference>
<sequence length="95" mass="10925">MKNMYKQSLGYFRKNLLNVLVLGLLTFLTSFMYFFVEASIDKNLAWLSTKGSLSKDEKALLAALNSNKILASSFLIFLLAITCFVFFMFYKKILI</sequence>
<dbReference type="RefSeq" id="WP_380429985.1">
    <property type="nucleotide sequence ID" value="NZ_JBHSAC010000020.1"/>
</dbReference>
<proteinExistence type="predicted"/>
<accession>A0ABV8D014</accession>
<dbReference type="EMBL" id="JBHSAC010000020">
    <property type="protein sequence ID" value="MFC3931632.1"/>
    <property type="molecule type" value="Genomic_DNA"/>
</dbReference>
<gene>
    <name evidence="2" type="ORF">ACFOSE_02345</name>
</gene>
<organism evidence="2 3">
    <name type="scientific">Streptococcus dentapri</name>
    <dbReference type="NCBI Taxonomy" id="573564"/>
    <lineage>
        <taxon>Bacteria</taxon>
        <taxon>Bacillati</taxon>
        <taxon>Bacillota</taxon>
        <taxon>Bacilli</taxon>
        <taxon>Lactobacillales</taxon>
        <taxon>Streptococcaceae</taxon>
        <taxon>Streptococcus</taxon>
    </lineage>
</organism>
<protein>
    <recommendedName>
        <fullName evidence="4">ABC transporter permease</fullName>
    </recommendedName>
</protein>
<comment type="caution">
    <text evidence="2">The sequence shown here is derived from an EMBL/GenBank/DDBJ whole genome shotgun (WGS) entry which is preliminary data.</text>
</comment>
<keyword evidence="1" id="KW-1133">Transmembrane helix</keyword>
<keyword evidence="1" id="KW-0472">Membrane</keyword>